<evidence type="ECO:0000256" key="4">
    <source>
        <dbReference type="ARBA" id="ARBA00022679"/>
    </source>
</evidence>
<evidence type="ECO:0000259" key="9">
    <source>
        <dbReference type="SMART" id="SM00065"/>
    </source>
</evidence>
<evidence type="ECO:0000256" key="7">
    <source>
        <dbReference type="ARBA" id="ARBA00022840"/>
    </source>
</evidence>
<keyword evidence="3" id="KW-0597">Phosphoprotein</keyword>
<dbReference type="SUPFAM" id="SSF55785">
    <property type="entry name" value="PYP-like sensor domain (PAS domain)"/>
    <property type="match status" value="1"/>
</dbReference>
<dbReference type="Pfam" id="PF13185">
    <property type="entry name" value="GAF_2"/>
    <property type="match status" value="1"/>
</dbReference>
<evidence type="ECO:0000313" key="14">
    <source>
        <dbReference type="Proteomes" id="UP000281192"/>
    </source>
</evidence>
<dbReference type="SMART" id="SM00911">
    <property type="entry name" value="HWE_HK"/>
    <property type="match status" value="1"/>
</dbReference>
<reference evidence="12 13" key="1">
    <citation type="submission" date="2017-12" db="EMBL/GenBank/DDBJ databases">
        <title>The genome sequence of Caulobacter flavus CGMCC1 15093.</title>
        <authorList>
            <person name="Gao J."/>
            <person name="Mao X."/>
            <person name="Sun J."/>
        </authorList>
    </citation>
    <scope>NUCLEOTIDE SEQUENCE [LARGE SCALE GENOMIC DNA]</scope>
    <source>
        <strain evidence="12 13">CGMCC1 15093</strain>
    </source>
</reference>
<reference evidence="11 14" key="2">
    <citation type="submission" date="2018-01" db="EMBL/GenBank/DDBJ databases">
        <title>Complete genome sequence of Caulobacter flavus RHGG3.</title>
        <authorList>
            <person name="Yang E."/>
        </authorList>
    </citation>
    <scope>NUCLEOTIDE SEQUENCE [LARGE SCALE GENOMIC DNA]</scope>
    <source>
        <strain evidence="11 14">RHGG3</strain>
    </source>
</reference>
<feature type="coiled-coil region" evidence="8">
    <location>
        <begin position="303"/>
        <end position="330"/>
    </location>
</feature>
<evidence type="ECO:0000313" key="12">
    <source>
        <dbReference type="EMBL" id="PLR08747.1"/>
    </source>
</evidence>
<dbReference type="InterPro" id="IPR000014">
    <property type="entry name" value="PAS"/>
</dbReference>
<organism evidence="12 13">
    <name type="scientific">Caulobacter flavus</name>
    <dbReference type="NCBI Taxonomy" id="1679497"/>
    <lineage>
        <taxon>Bacteria</taxon>
        <taxon>Pseudomonadati</taxon>
        <taxon>Pseudomonadota</taxon>
        <taxon>Alphaproteobacteria</taxon>
        <taxon>Caulobacterales</taxon>
        <taxon>Caulobacteraceae</taxon>
        <taxon>Caulobacter</taxon>
    </lineage>
</organism>
<dbReference type="InterPro" id="IPR036890">
    <property type="entry name" value="HATPase_C_sf"/>
</dbReference>
<dbReference type="InterPro" id="IPR035965">
    <property type="entry name" value="PAS-like_dom_sf"/>
</dbReference>
<dbReference type="Gene3D" id="3.30.450.20">
    <property type="entry name" value="PAS domain"/>
    <property type="match status" value="1"/>
</dbReference>
<dbReference type="PANTHER" id="PTHR41523:SF7">
    <property type="entry name" value="HISTIDINE KINASE"/>
    <property type="match status" value="1"/>
</dbReference>
<dbReference type="GO" id="GO:0004673">
    <property type="term" value="F:protein histidine kinase activity"/>
    <property type="evidence" value="ECO:0007669"/>
    <property type="project" value="UniProtKB-EC"/>
</dbReference>
<keyword evidence="8" id="KW-0175">Coiled coil</keyword>
<dbReference type="SUPFAM" id="SSF55781">
    <property type="entry name" value="GAF domain-like"/>
    <property type="match status" value="1"/>
</dbReference>
<evidence type="ECO:0000256" key="3">
    <source>
        <dbReference type="ARBA" id="ARBA00022553"/>
    </source>
</evidence>
<keyword evidence="4" id="KW-0808">Transferase</keyword>
<evidence type="ECO:0000313" key="11">
    <source>
        <dbReference type="EMBL" id="AYV48537.1"/>
    </source>
</evidence>
<keyword evidence="14" id="KW-1185">Reference proteome</keyword>
<keyword evidence="7" id="KW-0067">ATP-binding</keyword>
<evidence type="ECO:0000313" key="13">
    <source>
        <dbReference type="Proteomes" id="UP000234483"/>
    </source>
</evidence>
<dbReference type="InterPro" id="IPR029016">
    <property type="entry name" value="GAF-like_dom_sf"/>
</dbReference>
<dbReference type="EMBL" id="PJRQ01000041">
    <property type="protein sequence ID" value="PLR08747.1"/>
    <property type="molecule type" value="Genomic_DNA"/>
</dbReference>
<dbReference type="AlphaFoldDB" id="A0A2N5CP76"/>
<proteinExistence type="predicted"/>
<name>A0A2N5CP76_9CAUL</name>
<evidence type="ECO:0000256" key="2">
    <source>
        <dbReference type="ARBA" id="ARBA00012438"/>
    </source>
</evidence>
<comment type="catalytic activity">
    <reaction evidence="1">
        <text>ATP + protein L-histidine = ADP + protein N-phospho-L-histidine.</text>
        <dbReference type="EC" id="2.7.13.3"/>
    </reaction>
</comment>
<evidence type="ECO:0000256" key="1">
    <source>
        <dbReference type="ARBA" id="ARBA00000085"/>
    </source>
</evidence>
<gene>
    <name evidence="11" type="ORF">C1707_20985</name>
    <name evidence="12" type="ORF">CFHF_20080</name>
</gene>
<evidence type="ECO:0000256" key="5">
    <source>
        <dbReference type="ARBA" id="ARBA00022741"/>
    </source>
</evidence>
<sequence>MSEALAQANVSQFLLSLHDGLIERASARAAVDFACELLGRELDVASVGVVELDAERLVGYVASEWLSGATPSMRGRHAVDAYGSERFASLAHGKPQVVPDVSAYLPGQDAVRAAFQAIGVAAFVEAPLVVEGQLRGWLYVSSVAARDWTAADLTLITETARRTWHAAERARAEERLREREARLMAVIEQVPVGVILAAIPGGELLVYNTASSRIMGHDMLGQTLEDYGSYGGVHEDGRAYEPHEYPTARAVLHGETVVDEPLRYRRPDGELVTLSVSATPIDTPYDSYALCTFTDETRYLAALERATLLNNELSHRIKNLLATIQAISAQTFGSSPLRDTFEQRLTALAAAHDLITGAAWAGSLEELVRTALDPFLPGGRIGIEGPFVQLDDVQAVPFALALHELATNAAKYGALSGETGRVEIRWSLDEPDALSFEWREIGGPPVSPPSRRGFGSRMIERSLAGELKGSASLDFRREGLVCAIRAKLPRRGR</sequence>
<dbReference type="InterPro" id="IPR011102">
    <property type="entry name" value="Sig_transdc_His_kinase_HWE"/>
</dbReference>
<accession>A0A2N5CP76</accession>
<keyword evidence="6" id="KW-0418">Kinase</keyword>
<dbReference type="EC" id="2.7.13.3" evidence="2"/>
<dbReference type="Gene3D" id="3.30.565.10">
    <property type="entry name" value="Histidine kinase-like ATPase, C-terminal domain"/>
    <property type="match status" value="1"/>
</dbReference>
<dbReference type="InterPro" id="IPR003018">
    <property type="entry name" value="GAF"/>
</dbReference>
<dbReference type="GO" id="GO:0005524">
    <property type="term" value="F:ATP binding"/>
    <property type="evidence" value="ECO:0007669"/>
    <property type="project" value="UniProtKB-KW"/>
</dbReference>
<dbReference type="PANTHER" id="PTHR41523">
    <property type="entry name" value="TWO-COMPONENT SYSTEM SENSOR PROTEIN"/>
    <property type="match status" value="1"/>
</dbReference>
<dbReference type="Gene3D" id="3.30.450.40">
    <property type="match status" value="1"/>
</dbReference>
<dbReference type="EMBL" id="CP026100">
    <property type="protein sequence ID" value="AYV48537.1"/>
    <property type="molecule type" value="Genomic_DNA"/>
</dbReference>
<evidence type="ECO:0000259" key="10">
    <source>
        <dbReference type="SMART" id="SM00911"/>
    </source>
</evidence>
<dbReference type="Proteomes" id="UP000234483">
    <property type="component" value="Unassembled WGS sequence"/>
</dbReference>
<keyword evidence="5" id="KW-0547">Nucleotide-binding</keyword>
<protein>
    <recommendedName>
        <fullName evidence="2">histidine kinase</fullName>
        <ecNumber evidence="2">2.7.13.3</ecNumber>
    </recommendedName>
</protein>
<dbReference type="SMART" id="SM00065">
    <property type="entry name" value="GAF"/>
    <property type="match status" value="1"/>
</dbReference>
<dbReference type="OrthoDB" id="9760752at2"/>
<dbReference type="Pfam" id="PF07536">
    <property type="entry name" value="HWE_HK"/>
    <property type="match status" value="1"/>
</dbReference>
<dbReference type="KEGG" id="cfh:C1707_20985"/>
<dbReference type="CDD" id="cd00130">
    <property type="entry name" value="PAS"/>
    <property type="match status" value="1"/>
</dbReference>
<dbReference type="Proteomes" id="UP000281192">
    <property type="component" value="Chromosome"/>
</dbReference>
<evidence type="ECO:0000256" key="6">
    <source>
        <dbReference type="ARBA" id="ARBA00022777"/>
    </source>
</evidence>
<evidence type="ECO:0000256" key="8">
    <source>
        <dbReference type="SAM" id="Coils"/>
    </source>
</evidence>
<feature type="domain" description="Signal transduction histidine kinase HWE region" evidence="10">
    <location>
        <begin position="312"/>
        <end position="387"/>
    </location>
</feature>
<feature type="domain" description="GAF" evidence="9">
    <location>
        <begin position="26"/>
        <end position="177"/>
    </location>
</feature>